<sequence>MSTTQAKPLSAYNGWRMTSLSSYSDWIGPSRPHCASCEAAPLRWKAGSTASKSSIIADFCGDLLPQRLESLLEQRVQKLSQVALLGLIVRRGVDPDSHAYDDVPAWAGERKTVYPLSLDWLSTDLPAHVLPGLPPPACPSLDSWPTGRPYPVTCLVAKGIAETNENWLEVAGLCDELYAQVVRYRGLHSFFWLSEQLVQEEELYDNSEQHLAGTGIAIIALSAIEAHTRRIARRKQNRVYLCRPQLLPYPRLCSPWQVLYLSGSDRAYITM</sequence>
<gene>
    <name evidence="1" type="ORF">GGX14DRAFT_575712</name>
</gene>
<protein>
    <submittedName>
        <fullName evidence="1">Uncharacterized protein</fullName>
    </submittedName>
</protein>
<reference evidence="1" key="1">
    <citation type="submission" date="2023-03" db="EMBL/GenBank/DDBJ databases">
        <title>Massive genome expansion in bonnet fungi (Mycena s.s.) driven by repeated elements and novel gene families across ecological guilds.</title>
        <authorList>
            <consortium name="Lawrence Berkeley National Laboratory"/>
            <person name="Harder C.B."/>
            <person name="Miyauchi S."/>
            <person name="Viragh M."/>
            <person name="Kuo A."/>
            <person name="Thoen E."/>
            <person name="Andreopoulos B."/>
            <person name="Lu D."/>
            <person name="Skrede I."/>
            <person name="Drula E."/>
            <person name="Henrissat B."/>
            <person name="Morin E."/>
            <person name="Kohler A."/>
            <person name="Barry K."/>
            <person name="LaButti K."/>
            <person name="Morin E."/>
            <person name="Salamov A."/>
            <person name="Lipzen A."/>
            <person name="Mereny Z."/>
            <person name="Hegedus B."/>
            <person name="Baldrian P."/>
            <person name="Stursova M."/>
            <person name="Weitz H."/>
            <person name="Taylor A."/>
            <person name="Grigoriev I.V."/>
            <person name="Nagy L.G."/>
            <person name="Martin F."/>
            <person name="Kauserud H."/>
        </authorList>
    </citation>
    <scope>NUCLEOTIDE SEQUENCE</scope>
    <source>
        <strain evidence="1">9144</strain>
    </source>
</reference>
<evidence type="ECO:0000313" key="2">
    <source>
        <dbReference type="Proteomes" id="UP001219525"/>
    </source>
</evidence>
<proteinExistence type="predicted"/>
<keyword evidence="2" id="KW-1185">Reference proteome</keyword>
<organism evidence="1 2">
    <name type="scientific">Mycena pura</name>
    <dbReference type="NCBI Taxonomy" id="153505"/>
    <lineage>
        <taxon>Eukaryota</taxon>
        <taxon>Fungi</taxon>
        <taxon>Dikarya</taxon>
        <taxon>Basidiomycota</taxon>
        <taxon>Agaricomycotina</taxon>
        <taxon>Agaricomycetes</taxon>
        <taxon>Agaricomycetidae</taxon>
        <taxon>Agaricales</taxon>
        <taxon>Marasmiineae</taxon>
        <taxon>Mycenaceae</taxon>
        <taxon>Mycena</taxon>
    </lineage>
</organism>
<dbReference type="EMBL" id="JARJCW010000092">
    <property type="protein sequence ID" value="KAJ7195172.1"/>
    <property type="molecule type" value="Genomic_DNA"/>
</dbReference>
<name>A0AAD6UUF5_9AGAR</name>
<dbReference type="Proteomes" id="UP001219525">
    <property type="component" value="Unassembled WGS sequence"/>
</dbReference>
<dbReference type="AlphaFoldDB" id="A0AAD6UUF5"/>
<comment type="caution">
    <text evidence="1">The sequence shown here is derived from an EMBL/GenBank/DDBJ whole genome shotgun (WGS) entry which is preliminary data.</text>
</comment>
<accession>A0AAD6UUF5</accession>
<evidence type="ECO:0000313" key="1">
    <source>
        <dbReference type="EMBL" id="KAJ7195172.1"/>
    </source>
</evidence>